<dbReference type="Proteomes" id="UP000593562">
    <property type="component" value="Unassembled WGS sequence"/>
</dbReference>
<evidence type="ECO:0000313" key="5">
    <source>
        <dbReference type="Proteomes" id="UP000593562"/>
    </source>
</evidence>
<protein>
    <recommendedName>
        <fullName evidence="3">Trichome birefringence-like C-terminal domain-containing protein</fullName>
    </recommendedName>
</protein>
<dbReference type="InParanoid" id="A0A7J7C1U5"/>
<proteinExistence type="inferred from homology"/>
<keyword evidence="2" id="KW-0732">Signal</keyword>
<organism evidence="4 5">
    <name type="scientific">Tripterygium wilfordii</name>
    <name type="common">Thunder God vine</name>
    <dbReference type="NCBI Taxonomy" id="458696"/>
    <lineage>
        <taxon>Eukaryota</taxon>
        <taxon>Viridiplantae</taxon>
        <taxon>Streptophyta</taxon>
        <taxon>Embryophyta</taxon>
        <taxon>Tracheophyta</taxon>
        <taxon>Spermatophyta</taxon>
        <taxon>Magnoliopsida</taxon>
        <taxon>eudicotyledons</taxon>
        <taxon>Gunneridae</taxon>
        <taxon>Pentapetalae</taxon>
        <taxon>rosids</taxon>
        <taxon>fabids</taxon>
        <taxon>Celastrales</taxon>
        <taxon>Celastraceae</taxon>
        <taxon>Tripterygium</taxon>
    </lineage>
</organism>
<name>A0A7J7C1U5_TRIWF</name>
<dbReference type="GO" id="GO:0016413">
    <property type="term" value="F:O-acetyltransferase activity"/>
    <property type="evidence" value="ECO:0007669"/>
    <property type="project" value="InterPro"/>
</dbReference>
<dbReference type="GO" id="GO:0016020">
    <property type="term" value="C:membrane"/>
    <property type="evidence" value="ECO:0007669"/>
    <property type="project" value="UniProtKB-SubCell"/>
</dbReference>
<dbReference type="InterPro" id="IPR029962">
    <property type="entry name" value="TBL"/>
</dbReference>
<dbReference type="AlphaFoldDB" id="A0A7J7C1U5"/>
<evidence type="ECO:0000259" key="3">
    <source>
        <dbReference type="Pfam" id="PF13839"/>
    </source>
</evidence>
<comment type="similarity">
    <text evidence="1">Belongs to the PC-esterase family. TBL subfamily.</text>
</comment>
<evidence type="ECO:0000256" key="2">
    <source>
        <dbReference type="SAM" id="SignalP"/>
    </source>
</evidence>
<gene>
    <name evidence="4" type="ORF">HS088_TW21G00214</name>
</gene>
<feature type="domain" description="Trichome birefringence-like C-terminal" evidence="3">
    <location>
        <begin position="85"/>
        <end position="238"/>
    </location>
</feature>
<feature type="signal peptide" evidence="2">
    <location>
        <begin position="1"/>
        <end position="18"/>
    </location>
</feature>
<dbReference type="PANTHER" id="PTHR32285">
    <property type="entry name" value="PROTEIN TRICHOME BIREFRINGENCE-LIKE 9-RELATED"/>
    <property type="match status" value="1"/>
</dbReference>
<reference evidence="4 5" key="1">
    <citation type="journal article" date="2020" name="Nat. Commun.">
        <title>Genome of Tripterygium wilfordii and identification of cytochrome P450 involved in triptolide biosynthesis.</title>
        <authorList>
            <person name="Tu L."/>
            <person name="Su P."/>
            <person name="Zhang Z."/>
            <person name="Gao L."/>
            <person name="Wang J."/>
            <person name="Hu T."/>
            <person name="Zhou J."/>
            <person name="Zhang Y."/>
            <person name="Zhao Y."/>
            <person name="Liu Y."/>
            <person name="Song Y."/>
            <person name="Tong Y."/>
            <person name="Lu Y."/>
            <person name="Yang J."/>
            <person name="Xu C."/>
            <person name="Jia M."/>
            <person name="Peters R.J."/>
            <person name="Huang L."/>
            <person name="Gao W."/>
        </authorList>
    </citation>
    <scope>NUCLEOTIDE SEQUENCE [LARGE SCALE GENOMIC DNA]</scope>
    <source>
        <strain evidence="5">cv. XIE 37</strain>
        <tissue evidence="4">Leaf</tissue>
    </source>
</reference>
<dbReference type="GO" id="GO:0005794">
    <property type="term" value="C:Golgi apparatus"/>
    <property type="evidence" value="ECO:0007669"/>
    <property type="project" value="TreeGrafter"/>
</dbReference>
<keyword evidence="5" id="KW-1185">Reference proteome</keyword>
<evidence type="ECO:0000313" key="4">
    <source>
        <dbReference type="EMBL" id="KAF5728071.1"/>
    </source>
</evidence>
<dbReference type="Pfam" id="PF13839">
    <property type="entry name" value="PC-Esterase"/>
    <property type="match status" value="1"/>
</dbReference>
<accession>A0A7J7C1U5</accession>
<sequence length="243" mass="27080">MGLWFGIVVCVNLSLVLALLPCIVLGRPAGFDNKADSESCDYINGEWVYDASLPLYNSSSCPFITTAFDCQKNGRPDKDYLKYQWKPSNCVLPKWNYFEVEGKLQKDMDRLKALGTAWTTWANWVDTNVDPSKTKVFYQGVATTHQDAREWKDPTATDCRGQTEPIKGSKYPGMSIQGEAVIKSIISKMTKPVYFLDITLLTQLRKDGHPSVYAGGGDDCSHWCVPGAPDAWNQILYAASLGK</sequence>
<comment type="caution">
    <text evidence="4">The sequence shown here is derived from an EMBL/GenBank/DDBJ whole genome shotgun (WGS) entry which is preliminary data.</text>
</comment>
<dbReference type="InterPro" id="IPR026057">
    <property type="entry name" value="TBL_C"/>
</dbReference>
<evidence type="ECO:0000256" key="1">
    <source>
        <dbReference type="ARBA" id="ARBA00007727"/>
    </source>
</evidence>
<feature type="chain" id="PRO_5029714521" description="Trichome birefringence-like C-terminal domain-containing protein" evidence="2">
    <location>
        <begin position="19"/>
        <end position="243"/>
    </location>
</feature>
<dbReference type="PANTHER" id="PTHR32285:SF30">
    <property type="entry name" value="PROTEIN TRICHOME BIREFRINGENCE-LIKE 42"/>
    <property type="match status" value="1"/>
</dbReference>
<dbReference type="EMBL" id="JAAARO010000021">
    <property type="protein sequence ID" value="KAF5728071.1"/>
    <property type="molecule type" value="Genomic_DNA"/>
</dbReference>